<reference evidence="2 3" key="1">
    <citation type="submission" date="2016-03" db="EMBL/GenBank/DDBJ databases">
        <title>EvidentialGene: Evidence-directed Construction of Genes on Genomes.</title>
        <authorList>
            <person name="Gilbert D.G."/>
            <person name="Choi J.-H."/>
            <person name="Mockaitis K."/>
            <person name="Colbourne J."/>
            <person name="Pfrender M."/>
        </authorList>
    </citation>
    <scope>NUCLEOTIDE SEQUENCE [LARGE SCALE GENOMIC DNA]</scope>
    <source>
        <strain evidence="2 3">Xinb3</strain>
        <tissue evidence="2">Complete organism</tissue>
    </source>
</reference>
<protein>
    <submittedName>
        <fullName evidence="2">Uncharacterized protein</fullName>
    </submittedName>
</protein>
<proteinExistence type="predicted"/>
<dbReference type="OrthoDB" id="6388501at2759"/>
<comment type="caution">
    <text evidence="2">The sequence shown here is derived from an EMBL/GenBank/DDBJ whole genome shotgun (WGS) entry which is preliminary data.</text>
</comment>
<keyword evidence="1" id="KW-0732">Signal</keyword>
<keyword evidence="3" id="KW-1185">Reference proteome</keyword>
<evidence type="ECO:0000313" key="3">
    <source>
        <dbReference type="Proteomes" id="UP000076858"/>
    </source>
</evidence>
<evidence type="ECO:0000313" key="2">
    <source>
        <dbReference type="EMBL" id="KZR99304.1"/>
    </source>
</evidence>
<dbReference type="AlphaFoldDB" id="A0A164GSH1"/>
<name>A0A164GSH1_9CRUS</name>
<sequence>MVGLILMTATGLIVYYGFCPVSQTTDSSAATSASKCNCPQLPTCPLRVYCPVEPAEPCPPHPLMPAPADPSACIPPCCTEQKTISHSTDRPVPEKWTEEQLMNQTVLEWVMAYPPNSMGRLNVLTQLMELGVEPYVRAMSRRNCQAPYRMCTMCHSDRYEFLRCAMRTRVTANKHGYKSTNKLKKMSWDFLKNYAADAYWHSQKYDNLLTRDDYQPLSDAYRAFWFIGNDGGLSAECSWCRDAFEPSVHMNCIRDGWGSI</sequence>
<feature type="chain" id="PRO_5007850311" evidence="1">
    <location>
        <begin position="25"/>
        <end position="260"/>
    </location>
</feature>
<gene>
    <name evidence="2" type="ORF">APZ42_004880</name>
</gene>
<organism evidence="2 3">
    <name type="scientific">Daphnia magna</name>
    <dbReference type="NCBI Taxonomy" id="35525"/>
    <lineage>
        <taxon>Eukaryota</taxon>
        <taxon>Metazoa</taxon>
        <taxon>Ecdysozoa</taxon>
        <taxon>Arthropoda</taxon>
        <taxon>Crustacea</taxon>
        <taxon>Branchiopoda</taxon>
        <taxon>Diplostraca</taxon>
        <taxon>Cladocera</taxon>
        <taxon>Anomopoda</taxon>
        <taxon>Daphniidae</taxon>
        <taxon>Daphnia</taxon>
    </lineage>
</organism>
<feature type="signal peptide" evidence="1">
    <location>
        <begin position="1"/>
        <end position="24"/>
    </location>
</feature>
<dbReference type="EMBL" id="LRGB01014045">
    <property type="protein sequence ID" value="KZR99304.1"/>
    <property type="molecule type" value="Genomic_DNA"/>
</dbReference>
<evidence type="ECO:0000256" key="1">
    <source>
        <dbReference type="SAM" id="SignalP"/>
    </source>
</evidence>
<dbReference type="Proteomes" id="UP000076858">
    <property type="component" value="Unassembled WGS sequence"/>
</dbReference>
<accession>A0A164GSH1</accession>